<dbReference type="Proteomes" id="UP000261704">
    <property type="component" value="Chromosome"/>
</dbReference>
<dbReference type="SUPFAM" id="SSF48317">
    <property type="entry name" value="Acid phosphatase/Vanadium-dependent haloperoxidase"/>
    <property type="match status" value="1"/>
</dbReference>
<dbReference type="RefSeq" id="WP_118941666.1">
    <property type="nucleotide sequence ID" value="NZ_CP032125.1"/>
</dbReference>
<evidence type="ECO:0000259" key="2">
    <source>
        <dbReference type="Pfam" id="PF01569"/>
    </source>
</evidence>
<dbReference type="OrthoDB" id="7348799at2"/>
<feature type="transmembrane region" description="Helical" evidence="1">
    <location>
        <begin position="67"/>
        <end position="85"/>
    </location>
</feature>
<feature type="transmembrane region" description="Helical" evidence="1">
    <location>
        <begin position="14"/>
        <end position="41"/>
    </location>
</feature>
<feature type="transmembrane region" description="Helical" evidence="1">
    <location>
        <begin position="152"/>
        <end position="169"/>
    </location>
</feature>
<feature type="transmembrane region" description="Helical" evidence="1">
    <location>
        <begin position="176"/>
        <end position="194"/>
    </location>
</feature>
<protein>
    <submittedName>
        <fullName evidence="3">PAP2 family protein</fullName>
    </submittedName>
</protein>
<dbReference type="InterPro" id="IPR000326">
    <property type="entry name" value="PAP2/HPO"/>
</dbReference>
<dbReference type="EMBL" id="CP032125">
    <property type="protein sequence ID" value="AXX97008.1"/>
    <property type="molecule type" value="Genomic_DNA"/>
</dbReference>
<evidence type="ECO:0000256" key="1">
    <source>
        <dbReference type="SAM" id="Phobius"/>
    </source>
</evidence>
<dbReference type="CDD" id="cd03396">
    <property type="entry name" value="PAP2_like_6"/>
    <property type="match status" value="1"/>
</dbReference>
<evidence type="ECO:0000313" key="4">
    <source>
        <dbReference type="Proteomes" id="UP000261704"/>
    </source>
</evidence>
<reference evidence="3 4" key="1">
    <citation type="submission" date="2018-09" db="EMBL/GenBank/DDBJ databases">
        <title>Profundibacter amoris BAR1 gen. nov., sp. nov., a new member of the Roseobacter clade isolated at Lokis Castle Vent Field on the Arctic Mid-Oceanic Ridge.</title>
        <authorList>
            <person name="Le Moine Bauer S."/>
            <person name="Sjoeberg A.G."/>
            <person name="L'Haridon S."/>
            <person name="Stokke R."/>
            <person name="Roalkvam I."/>
            <person name="Steen I.H."/>
            <person name="Dahle H."/>
        </authorList>
    </citation>
    <scope>NUCLEOTIDE SEQUENCE [LARGE SCALE GENOMIC DNA]</scope>
    <source>
        <strain evidence="3 4">BAR1</strain>
    </source>
</reference>
<organism evidence="3 4">
    <name type="scientific">Profundibacter amoris</name>
    <dbReference type="NCBI Taxonomy" id="2171755"/>
    <lineage>
        <taxon>Bacteria</taxon>
        <taxon>Pseudomonadati</taxon>
        <taxon>Pseudomonadota</taxon>
        <taxon>Alphaproteobacteria</taxon>
        <taxon>Rhodobacterales</taxon>
        <taxon>Paracoccaceae</taxon>
        <taxon>Profundibacter</taxon>
    </lineage>
</organism>
<gene>
    <name evidence="3" type="ORF">BAR1_03125</name>
</gene>
<keyword evidence="1" id="KW-0472">Membrane</keyword>
<keyword evidence="1" id="KW-0812">Transmembrane</keyword>
<dbReference type="InterPro" id="IPR036938">
    <property type="entry name" value="PAP2/HPO_sf"/>
</dbReference>
<dbReference type="AlphaFoldDB" id="A0A347UDT0"/>
<dbReference type="KEGG" id="pamo:BAR1_03125"/>
<evidence type="ECO:0000313" key="3">
    <source>
        <dbReference type="EMBL" id="AXX97008.1"/>
    </source>
</evidence>
<feature type="transmembrane region" description="Helical" evidence="1">
    <location>
        <begin position="200"/>
        <end position="222"/>
    </location>
</feature>
<feature type="domain" description="Phosphatidic acid phosphatase type 2/haloperoxidase" evidence="2">
    <location>
        <begin position="98"/>
        <end position="223"/>
    </location>
</feature>
<accession>A0A347UDT0</accession>
<feature type="transmembrane region" description="Helical" evidence="1">
    <location>
        <begin position="97"/>
        <end position="113"/>
    </location>
</feature>
<name>A0A347UDT0_9RHOB</name>
<keyword evidence="4" id="KW-1185">Reference proteome</keyword>
<dbReference type="Pfam" id="PF01569">
    <property type="entry name" value="PAP2"/>
    <property type="match status" value="1"/>
</dbReference>
<proteinExistence type="predicted"/>
<sequence length="231" mass="25997">MDQPPIRINRVRHLVVYVVLLFVVVLGLENTGLDIAIQHFFYRNGAWLVDSAQPVIRFLFYDAPKKLLVLYAILILLALVLSFVLKPMRRFRTRNNLFILLCLLLVPAVVGLGKKETHVHCPYQLQEFGGEVPYVTLFEANKYEAPGRCFPAGHASGGFALLLFVLIAATRRQQMAALSGAMALGWAMGGYQMVNGRHFLSHTLTTILLAWIVILLVHLALFGRRYYSVST</sequence>
<keyword evidence="1" id="KW-1133">Transmembrane helix</keyword>